<dbReference type="PANTHER" id="PTHR34292:SF3">
    <property type="entry name" value="OUTER SPORE WALL PROTEIN LDS2-RELATED"/>
    <property type="match status" value="1"/>
</dbReference>
<sequence length="285" mass="33399">MVKRKIFIHKGNKDAVFTYFAKTLTFNQYDKLPVGVKEEYLTWSMETFLKERESLLQQEKSLEQNEQVGSLKNHKLKTTTLLYIAIIPWGLGLSVILLGPLGALLLHIQWILISNMISNHLCKKLLLPNLNWQIYKLTISECKSAQHQILIQNYENPNLNKQFNDWWWIIQFLKWIRKYSFKMVLMFLSFIPLLGPFIVDIFGINDRTRKYLQPFFKEQNWSKNQIKQFELMNKCDFIIFGIIISILGSIPLFSVITMISNVVAGALWASNILESDNIANKTKNF</sequence>
<feature type="transmembrane region" description="Helical" evidence="1">
    <location>
        <begin position="237"/>
        <end position="259"/>
    </location>
</feature>
<dbReference type="PANTHER" id="PTHR34292">
    <property type="entry name" value="OUTER SPORE WALL PROTEIN LDS1"/>
    <property type="match status" value="1"/>
</dbReference>
<feature type="transmembrane region" description="Helical" evidence="1">
    <location>
        <begin position="81"/>
        <end position="106"/>
    </location>
</feature>
<proteinExistence type="predicted"/>
<dbReference type="AlphaFoldDB" id="A0AAN8A7X4"/>
<evidence type="ECO:0000313" key="3">
    <source>
        <dbReference type="Proteomes" id="UP001306508"/>
    </source>
</evidence>
<dbReference type="GO" id="GO:0005811">
    <property type="term" value="C:lipid droplet"/>
    <property type="evidence" value="ECO:0007669"/>
    <property type="project" value="TreeGrafter"/>
</dbReference>
<keyword evidence="1" id="KW-1133">Transmembrane helix</keyword>
<gene>
    <name evidence="2" type="ORF">RI543_004321</name>
</gene>
<reference evidence="3" key="1">
    <citation type="submission" date="2023-07" db="EMBL/GenBank/DDBJ databases">
        <title>A draft genome of Kazachstania heterogenica Y-27499.</title>
        <authorList>
            <person name="Donic C."/>
            <person name="Kralova J.S."/>
            <person name="Fidel L."/>
            <person name="Ben-Dor S."/>
            <person name="Jung S."/>
        </authorList>
    </citation>
    <scope>NUCLEOTIDE SEQUENCE [LARGE SCALE GENOMIC DNA]</scope>
    <source>
        <strain evidence="3">Y27499</strain>
    </source>
</reference>
<evidence type="ECO:0000256" key="1">
    <source>
        <dbReference type="SAM" id="Phobius"/>
    </source>
</evidence>
<dbReference type="EMBL" id="JAWIZZ010000053">
    <property type="protein sequence ID" value="KAK5778650.1"/>
    <property type="molecule type" value="Genomic_DNA"/>
</dbReference>
<feature type="transmembrane region" description="Helical" evidence="1">
    <location>
        <begin position="183"/>
        <end position="204"/>
    </location>
</feature>
<comment type="caution">
    <text evidence="2">The sequence shown here is derived from an EMBL/GenBank/DDBJ whole genome shotgun (WGS) entry which is preliminary data.</text>
</comment>
<dbReference type="Proteomes" id="UP001306508">
    <property type="component" value="Unassembled WGS sequence"/>
</dbReference>
<protein>
    <submittedName>
        <fullName evidence="2">Uncharacterized protein</fullName>
    </submittedName>
</protein>
<evidence type="ECO:0000313" key="2">
    <source>
        <dbReference type="EMBL" id="KAK5778650.1"/>
    </source>
</evidence>
<keyword evidence="3" id="KW-1185">Reference proteome</keyword>
<keyword evidence="1" id="KW-0812">Transmembrane</keyword>
<dbReference type="GO" id="GO:0005619">
    <property type="term" value="C:ascospore wall"/>
    <property type="evidence" value="ECO:0007669"/>
    <property type="project" value="TreeGrafter"/>
</dbReference>
<accession>A0AAN8A7X4</accession>
<organism evidence="2 3">
    <name type="scientific">Arxiozyma heterogenica</name>
    <dbReference type="NCBI Taxonomy" id="278026"/>
    <lineage>
        <taxon>Eukaryota</taxon>
        <taxon>Fungi</taxon>
        <taxon>Dikarya</taxon>
        <taxon>Ascomycota</taxon>
        <taxon>Saccharomycotina</taxon>
        <taxon>Saccharomycetes</taxon>
        <taxon>Saccharomycetales</taxon>
        <taxon>Saccharomycetaceae</taxon>
        <taxon>Arxiozyma</taxon>
    </lineage>
</organism>
<dbReference type="GO" id="GO:0005628">
    <property type="term" value="C:prospore membrane"/>
    <property type="evidence" value="ECO:0007669"/>
    <property type="project" value="TreeGrafter"/>
</dbReference>
<name>A0AAN8A7X4_9SACH</name>
<keyword evidence="1" id="KW-0472">Membrane</keyword>
<dbReference type="InterPro" id="IPR052786">
    <property type="entry name" value="Spore_wall_assembly"/>
</dbReference>